<keyword evidence="3" id="KW-0328">Glycosyltransferase</keyword>
<keyword evidence="9" id="KW-0472">Membrane</keyword>
<dbReference type="EMBL" id="CAAE01014367">
    <property type="protein sequence ID" value="CAF96393.1"/>
    <property type="molecule type" value="Genomic_DNA"/>
</dbReference>
<evidence type="ECO:0000256" key="11">
    <source>
        <dbReference type="SAM" id="MobiDB-lite"/>
    </source>
</evidence>
<protein>
    <submittedName>
        <fullName evidence="12">(spotted green pufferfish) hypothetical protein</fullName>
    </submittedName>
</protein>
<dbReference type="Gene3D" id="3.90.1480.20">
    <property type="entry name" value="Glycosyl transferase family 29"/>
    <property type="match status" value="1"/>
</dbReference>
<dbReference type="GO" id="GO:0000139">
    <property type="term" value="C:Golgi membrane"/>
    <property type="evidence" value="ECO:0007669"/>
    <property type="project" value="UniProtKB-SubCell"/>
</dbReference>
<proteinExistence type="inferred from homology"/>
<keyword evidence="8" id="KW-0333">Golgi apparatus</keyword>
<dbReference type="KEGG" id="tng:GSTEN00013406G001"/>
<reference evidence="12" key="1">
    <citation type="journal article" date="2004" name="Nature">
        <title>Genome duplication in the teleost fish Tetraodon nigroviridis reveals the early vertebrate proto-karyotype.</title>
        <authorList>
            <person name="Jaillon O."/>
            <person name="Aury J.-M."/>
            <person name="Brunet F."/>
            <person name="Petit J.-L."/>
            <person name="Stange-Thomann N."/>
            <person name="Mauceli E."/>
            <person name="Bouneau L."/>
            <person name="Fischer C."/>
            <person name="Ozouf-Costaz C."/>
            <person name="Bernot A."/>
            <person name="Nicaud S."/>
            <person name="Jaffe D."/>
            <person name="Fisher S."/>
            <person name="Lutfalla G."/>
            <person name="Dossat C."/>
            <person name="Segurens B."/>
            <person name="Dasilva C."/>
            <person name="Salanoubat M."/>
            <person name="Levy M."/>
            <person name="Boudet N."/>
            <person name="Castellano S."/>
            <person name="Anthouard V."/>
            <person name="Jubin C."/>
            <person name="Castelli V."/>
            <person name="Katinka M."/>
            <person name="Vacherie B."/>
            <person name="Biemont C."/>
            <person name="Skalli Z."/>
            <person name="Cattolico L."/>
            <person name="Poulain J."/>
            <person name="De Berardinis V."/>
            <person name="Cruaud C."/>
            <person name="Duprat S."/>
            <person name="Brottier P."/>
            <person name="Coutanceau J.-P."/>
            <person name="Gouzy J."/>
            <person name="Parra G."/>
            <person name="Lardier G."/>
            <person name="Chapple C."/>
            <person name="McKernan K.J."/>
            <person name="McEwan P."/>
            <person name="Bosak S."/>
            <person name="Kellis M."/>
            <person name="Volff J.-N."/>
            <person name="Guigo R."/>
            <person name="Zody M.C."/>
            <person name="Mesirov J."/>
            <person name="Lindblad-Toh K."/>
            <person name="Birren B."/>
            <person name="Nusbaum C."/>
            <person name="Kahn D."/>
            <person name="Robinson-Rechavi M."/>
            <person name="Laudet V."/>
            <person name="Schachter V."/>
            <person name="Quetier F."/>
            <person name="Saurin W."/>
            <person name="Scarpelli C."/>
            <person name="Wincker P."/>
            <person name="Lander E.S."/>
            <person name="Weissenbach J."/>
            <person name="Roest Crollius H."/>
        </authorList>
    </citation>
    <scope>NUCLEOTIDE SEQUENCE [LARGE SCALE GENOMIC DNA]</scope>
</reference>
<evidence type="ECO:0000256" key="9">
    <source>
        <dbReference type="ARBA" id="ARBA00023136"/>
    </source>
</evidence>
<dbReference type="AlphaFoldDB" id="Q4SSI9"/>
<dbReference type="InterPro" id="IPR038578">
    <property type="entry name" value="GT29-like_sf"/>
</dbReference>
<comment type="subcellular location">
    <subcellularLocation>
        <location evidence="1">Golgi apparatus membrane</location>
        <topology evidence="1">Single-pass type II membrane protein</topology>
    </subcellularLocation>
</comment>
<gene>
    <name evidence="12" type="ORF">GSTENG00013406001</name>
</gene>
<evidence type="ECO:0000256" key="3">
    <source>
        <dbReference type="ARBA" id="ARBA00022676"/>
    </source>
</evidence>
<evidence type="ECO:0000256" key="6">
    <source>
        <dbReference type="ARBA" id="ARBA00022968"/>
    </source>
</evidence>
<organism evidence="12">
    <name type="scientific">Tetraodon nigroviridis</name>
    <name type="common">Spotted green pufferfish</name>
    <name type="synonym">Chelonodon nigroviridis</name>
    <dbReference type="NCBI Taxonomy" id="99883"/>
    <lineage>
        <taxon>Eukaryota</taxon>
        <taxon>Metazoa</taxon>
        <taxon>Chordata</taxon>
        <taxon>Craniata</taxon>
        <taxon>Vertebrata</taxon>
        <taxon>Euteleostomi</taxon>
        <taxon>Actinopterygii</taxon>
        <taxon>Neopterygii</taxon>
        <taxon>Teleostei</taxon>
        <taxon>Neoteleostei</taxon>
        <taxon>Acanthomorphata</taxon>
        <taxon>Eupercaria</taxon>
        <taxon>Tetraodontiformes</taxon>
        <taxon>Tetradontoidea</taxon>
        <taxon>Tetraodontidae</taxon>
        <taxon>Tetraodon</taxon>
    </lineage>
</organism>
<sequence>RFLKLVPMFLDRNFKRLAKVNNYLPPFGFKTQAVFRTTYLVVSGERIIDNILSYTKNYGLGEPLDSLSCKRCIIVGNGGILSNKSLGSRIDEYDVVVRLNEAPVFGYDKDVGSKTTLRITYPEGAIQKPDVYERDSLFVFSAFKPLDFKWLKQMVFKEKLPHGNSPYPPAHPQLPECFPQGPCQVVEGNGRVLEVGGTPRPSGGHGDSHPQPLLHPGGGLPVHRPALQQRPDGQREHPDPGDGGYHHGPAQLRRGGGGRVRVRHEHAPRAPALLRDGQDVRHQRVLDSQHRQGEGVPPQAGEGQRHRRPDQRDLNSHPLRRRPFPPPQRTAEHEGGRKRRALGEGPSGPPPAALSQSSLKK</sequence>
<evidence type="ECO:0000256" key="8">
    <source>
        <dbReference type="ARBA" id="ARBA00023034"/>
    </source>
</evidence>
<dbReference type="GO" id="GO:0008373">
    <property type="term" value="F:sialyltransferase activity"/>
    <property type="evidence" value="ECO:0007669"/>
    <property type="project" value="InterPro"/>
</dbReference>
<keyword evidence="10" id="KW-0325">Glycoprotein</keyword>
<keyword evidence="5" id="KW-0812">Transmembrane</keyword>
<keyword evidence="6" id="KW-0735">Signal-anchor</keyword>
<comment type="similarity">
    <text evidence="2">Belongs to the glycosyltransferase 29 family.</text>
</comment>
<dbReference type="Pfam" id="PF00777">
    <property type="entry name" value="Glyco_transf_29"/>
    <property type="match status" value="1"/>
</dbReference>
<feature type="region of interest" description="Disordered" evidence="11">
    <location>
        <begin position="285"/>
        <end position="361"/>
    </location>
</feature>
<dbReference type="PANTHER" id="PTHR13713:SF37">
    <property type="entry name" value="CMP-N-ACETYLNEURAMINATE-BETA-1,4-GALACTOSIDE ALPHA-2,3-SIALYLTRANSFERASE"/>
    <property type="match status" value="1"/>
</dbReference>
<evidence type="ECO:0000256" key="1">
    <source>
        <dbReference type="ARBA" id="ARBA00004323"/>
    </source>
</evidence>
<feature type="region of interest" description="Disordered" evidence="11">
    <location>
        <begin position="192"/>
        <end position="262"/>
    </location>
</feature>
<evidence type="ECO:0000313" key="12">
    <source>
        <dbReference type="EMBL" id="CAF96393.1"/>
    </source>
</evidence>
<evidence type="ECO:0000256" key="5">
    <source>
        <dbReference type="ARBA" id="ARBA00022692"/>
    </source>
</evidence>
<evidence type="ECO:0000256" key="10">
    <source>
        <dbReference type="ARBA" id="ARBA00023180"/>
    </source>
</evidence>
<dbReference type="InterPro" id="IPR001675">
    <property type="entry name" value="Glyco_trans_29"/>
</dbReference>
<dbReference type="InterPro" id="IPR051142">
    <property type="entry name" value="Glycosyltransferase_29"/>
</dbReference>
<accession>Q4SSI9</accession>
<evidence type="ECO:0000256" key="2">
    <source>
        <dbReference type="ARBA" id="ARBA00006003"/>
    </source>
</evidence>
<reference evidence="12" key="2">
    <citation type="submission" date="2004-02" db="EMBL/GenBank/DDBJ databases">
        <authorList>
            <consortium name="Genoscope"/>
            <consortium name="Whitehead Institute Centre for Genome Research"/>
        </authorList>
    </citation>
    <scope>NUCLEOTIDE SEQUENCE</scope>
</reference>
<feature type="non-terminal residue" evidence="12">
    <location>
        <position position="361"/>
    </location>
</feature>
<name>Q4SSI9_TETNG</name>
<keyword evidence="4" id="KW-0808">Transferase</keyword>
<dbReference type="PANTHER" id="PTHR13713">
    <property type="entry name" value="SIALYLTRANSFERASE"/>
    <property type="match status" value="1"/>
</dbReference>
<dbReference type="OrthoDB" id="8912912at2759"/>
<comment type="caution">
    <text evidence="12">The sequence shown here is derived from an EMBL/GenBank/DDBJ whole genome shotgun (WGS) entry which is preliminary data.</text>
</comment>
<feature type="compositionally biased region" description="Low complexity" evidence="11">
    <location>
        <begin position="209"/>
        <end position="225"/>
    </location>
</feature>
<keyword evidence="7" id="KW-1133">Transmembrane helix</keyword>
<evidence type="ECO:0000256" key="7">
    <source>
        <dbReference type="ARBA" id="ARBA00022989"/>
    </source>
</evidence>
<evidence type="ECO:0000256" key="4">
    <source>
        <dbReference type="ARBA" id="ARBA00022679"/>
    </source>
</evidence>